<name>A0AA39RR78_ACESA</name>
<dbReference type="EMBL" id="JAUESC010000386">
    <property type="protein sequence ID" value="KAK0576840.1"/>
    <property type="molecule type" value="Genomic_DNA"/>
</dbReference>
<accession>A0AA39RR78</accession>
<evidence type="ECO:0000256" key="1">
    <source>
        <dbReference type="ARBA" id="ARBA00004123"/>
    </source>
</evidence>
<dbReference type="GO" id="GO:0003677">
    <property type="term" value="F:DNA binding"/>
    <property type="evidence" value="ECO:0007669"/>
    <property type="project" value="UniProtKB-KW"/>
</dbReference>
<keyword evidence="2" id="KW-0805">Transcription regulation</keyword>
<dbReference type="InterPro" id="IPR044822">
    <property type="entry name" value="Myb_DNA-bind_4"/>
</dbReference>
<reference evidence="8" key="2">
    <citation type="submission" date="2023-06" db="EMBL/GenBank/DDBJ databases">
        <authorList>
            <person name="Swenson N.G."/>
            <person name="Wegrzyn J.L."/>
            <person name="Mcevoy S.L."/>
        </authorList>
    </citation>
    <scope>NUCLEOTIDE SEQUENCE</scope>
    <source>
        <strain evidence="8">NS2018</strain>
        <tissue evidence="8">Leaf</tissue>
    </source>
</reference>
<dbReference type="GO" id="GO:0005634">
    <property type="term" value="C:nucleus"/>
    <property type="evidence" value="ECO:0007669"/>
    <property type="project" value="UniProtKB-SubCell"/>
</dbReference>
<dbReference type="GO" id="GO:0006355">
    <property type="term" value="P:regulation of DNA-templated transcription"/>
    <property type="evidence" value="ECO:0007669"/>
    <property type="project" value="UniProtKB-ARBA"/>
</dbReference>
<keyword evidence="9" id="KW-1185">Reference proteome</keyword>
<keyword evidence="5" id="KW-0539">Nucleus</keyword>
<proteinExistence type="predicted"/>
<evidence type="ECO:0000256" key="6">
    <source>
        <dbReference type="SAM" id="MobiDB-lite"/>
    </source>
</evidence>
<dbReference type="Gene3D" id="1.10.10.60">
    <property type="entry name" value="Homeodomain-like"/>
    <property type="match status" value="1"/>
</dbReference>
<keyword evidence="3" id="KW-0238">DNA-binding</keyword>
<feature type="domain" description="Myb/SANT-like DNA-binding" evidence="7">
    <location>
        <begin position="1"/>
        <end position="50"/>
    </location>
</feature>
<evidence type="ECO:0000313" key="8">
    <source>
        <dbReference type="EMBL" id="KAK0576840.1"/>
    </source>
</evidence>
<evidence type="ECO:0000259" key="7">
    <source>
        <dbReference type="Pfam" id="PF13837"/>
    </source>
</evidence>
<evidence type="ECO:0000313" key="9">
    <source>
        <dbReference type="Proteomes" id="UP001168877"/>
    </source>
</evidence>
<organism evidence="8 9">
    <name type="scientific">Acer saccharum</name>
    <name type="common">Sugar maple</name>
    <dbReference type="NCBI Taxonomy" id="4024"/>
    <lineage>
        <taxon>Eukaryota</taxon>
        <taxon>Viridiplantae</taxon>
        <taxon>Streptophyta</taxon>
        <taxon>Embryophyta</taxon>
        <taxon>Tracheophyta</taxon>
        <taxon>Spermatophyta</taxon>
        <taxon>Magnoliopsida</taxon>
        <taxon>eudicotyledons</taxon>
        <taxon>Gunneridae</taxon>
        <taxon>Pentapetalae</taxon>
        <taxon>rosids</taxon>
        <taxon>malvids</taxon>
        <taxon>Sapindales</taxon>
        <taxon>Sapindaceae</taxon>
        <taxon>Hippocastanoideae</taxon>
        <taxon>Acereae</taxon>
        <taxon>Acer</taxon>
    </lineage>
</organism>
<comment type="caution">
    <text evidence="8">The sequence shown here is derived from an EMBL/GenBank/DDBJ whole genome shotgun (WGS) entry which is preliminary data.</text>
</comment>
<reference evidence="8" key="1">
    <citation type="journal article" date="2022" name="Plant J.">
        <title>Strategies of tolerance reflected in two North American maple genomes.</title>
        <authorList>
            <person name="McEvoy S.L."/>
            <person name="Sezen U.U."/>
            <person name="Trouern-Trend A."/>
            <person name="McMahon S.M."/>
            <person name="Schaberg P.G."/>
            <person name="Yang J."/>
            <person name="Wegrzyn J.L."/>
            <person name="Swenson N.G."/>
        </authorList>
    </citation>
    <scope>NUCLEOTIDE SEQUENCE</scope>
    <source>
        <strain evidence="8">NS2018</strain>
    </source>
</reference>
<evidence type="ECO:0000256" key="5">
    <source>
        <dbReference type="ARBA" id="ARBA00023242"/>
    </source>
</evidence>
<keyword evidence="4" id="KW-0804">Transcription</keyword>
<feature type="region of interest" description="Disordered" evidence="6">
    <location>
        <begin position="84"/>
        <end position="111"/>
    </location>
</feature>
<evidence type="ECO:0000256" key="3">
    <source>
        <dbReference type="ARBA" id="ARBA00023125"/>
    </source>
</evidence>
<comment type="subcellular location">
    <subcellularLocation>
        <location evidence="1">Nucleus</location>
    </subcellularLocation>
</comment>
<evidence type="ECO:0000256" key="2">
    <source>
        <dbReference type="ARBA" id="ARBA00023015"/>
    </source>
</evidence>
<dbReference type="PANTHER" id="PTHR21654:SF73">
    <property type="entry name" value="TRIHELIX TRANSCRIPTION FACTOR GT-2"/>
    <property type="match status" value="1"/>
</dbReference>
<dbReference type="Pfam" id="PF13837">
    <property type="entry name" value="Myb_DNA-bind_4"/>
    <property type="match status" value="1"/>
</dbReference>
<dbReference type="Proteomes" id="UP001168877">
    <property type="component" value="Unassembled WGS sequence"/>
</dbReference>
<sequence>MRGLGYNRSAKRCKEKWENINKYFKKVKDSNKKRPQDSKTCPYFSQLDALYREKSKIDQISPGYGNAVKPVINMTVPLMVQPEQQWPLQPENAGRNNADQIQDQKKKKMMM</sequence>
<protein>
    <recommendedName>
        <fullName evidence="7">Myb/SANT-like DNA-binding domain-containing protein</fullName>
    </recommendedName>
</protein>
<gene>
    <name evidence="8" type="ORF">LWI29_024121</name>
</gene>
<evidence type="ECO:0000256" key="4">
    <source>
        <dbReference type="ARBA" id="ARBA00023163"/>
    </source>
</evidence>
<dbReference type="AlphaFoldDB" id="A0AA39RR78"/>
<dbReference type="PANTHER" id="PTHR21654">
    <property type="entry name" value="FI21293P1"/>
    <property type="match status" value="1"/>
</dbReference>